<evidence type="ECO:0000256" key="3">
    <source>
        <dbReference type="ARBA" id="ARBA00011906"/>
    </source>
</evidence>
<protein>
    <recommendedName>
        <fullName evidence="3">tyrosinase</fullName>
        <ecNumber evidence="3">1.14.18.1</ecNumber>
    </recommendedName>
</protein>
<organism evidence="14 15">
    <name type="scientific">Lepraria finkii</name>
    <dbReference type="NCBI Taxonomy" id="1340010"/>
    <lineage>
        <taxon>Eukaryota</taxon>
        <taxon>Fungi</taxon>
        <taxon>Dikarya</taxon>
        <taxon>Ascomycota</taxon>
        <taxon>Pezizomycotina</taxon>
        <taxon>Lecanoromycetes</taxon>
        <taxon>OSLEUM clade</taxon>
        <taxon>Lecanoromycetidae</taxon>
        <taxon>Lecanorales</taxon>
        <taxon>Lecanorineae</taxon>
        <taxon>Stereocaulaceae</taxon>
        <taxon>Lepraria</taxon>
    </lineage>
</organism>
<gene>
    <name evidence="14" type="ORF">ABVK25_000330</name>
</gene>
<keyword evidence="8" id="KW-0470">Melanin biosynthesis</keyword>
<dbReference type="Pfam" id="PF18132">
    <property type="entry name" value="Tyrosinase_C"/>
    <property type="match status" value="1"/>
</dbReference>
<dbReference type="Proteomes" id="UP001590951">
    <property type="component" value="Unassembled WGS sequence"/>
</dbReference>
<dbReference type="Gene3D" id="1.10.1280.10">
    <property type="entry name" value="Di-copper center containing domain from catechol oxidase"/>
    <property type="match status" value="1"/>
</dbReference>
<dbReference type="PANTHER" id="PTHR11474:SF76">
    <property type="entry name" value="SHKT DOMAIN-CONTAINING PROTEIN"/>
    <property type="match status" value="1"/>
</dbReference>
<evidence type="ECO:0000259" key="13">
    <source>
        <dbReference type="PROSITE" id="PS00498"/>
    </source>
</evidence>
<keyword evidence="5" id="KW-0560">Oxidoreductase</keyword>
<evidence type="ECO:0000256" key="9">
    <source>
        <dbReference type="ARBA" id="ARBA00048233"/>
    </source>
</evidence>
<dbReference type="InterPro" id="IPR002227">
    <property type="entry name" value="Tyrosinase_Cu-bd"/>
</dbReference>
<comment type="catalytic activity">
    <reaction evidence="10">
        <text>L-tyrosine + O2 = L-dopaquinone + H2O</text>
        <dbReference type="Rhea" id="RHEA:18117"/>
        <dbReference type="ChEBI" id="CHEBI:15377"/>
        <dbReference type="ChEBI" id="CHEBI:15379"/>
        <dbReference type="ChEBI" id="CHEBI:57924"/>
        <dbReference type="ChEBI" id="CHEBI:58315"/>
        <dbReference type="EC" id="1.14.18.1"/>
    </reaction>
</comment>
<proteinExistence type="inferred from homology"/>
<keyword evidence="6" id="KW-0186">Copper</keyword>
<comment type="cofactor">
    <cofactor evidence="1">
        <name>Cu(2+)</name>
        <dbReference type="ChEBI" id="CHEBI:29036"/>
    </cofactor>
</comment>
<evidence type="ECO:0000313" key="14">
    <source>
        <dbReference type="EMBL" id="KAL2059038.1"/>
    </source>
</evidence>
<dbReference type="Gene3D" id="2.60.310.20">
    <property type="match status" value="1"/>
</dbReference>
<dbReference type="InterPro" id="IPR050316">
    <property type="entry name" value="Tyrosinase/Hemocyanin"/>
</dbReference>
<dbReference type="Pfam" id="PF00264">
    <property type="entry name" value="Tyrosinase"/>
    <property type="match status" value="1"/>
</dbReference>
<dbReference type="EMBL" id="JBHFEH010000001">
    <property type="protein sequence ID" value="KAL2059038.1"/>
    <property type="molecule type" value="Genomic_DNA"/>
</dbReference>
<dbReference type="PROSITE" id="PS00498">
    <property type="entry name" value="TYROSINASE_2"/>
    <property type="match status" value="1"/>
</dbReference>
<dbReference type="SUPFAM" id="SSF48056">
    <property type="entry name" value="Di-copper centre-containing domain"/>
    <property type="match status" value="1"/>
</dbReference>
<keyword evidence="11" id="KW-0732">Signal</keyword>
<evidence type="ECO:0000256" key="7">
    <source>
        <dbReference type="ARBA" id="ARBA00023033"/>
    </source>
</evidence>
<comment type="similarity">
    <text evidence="2">Belongs to the tyrosinase family.</text>
</comment>
<keyword evidence="7" id="KW-0503">Monooxygenase</keyword>
<dbReference type="PROSITE" id="PS00497">
    <property type="entry name" value="TYROSINASE_1"/>
    <property type="match status" value="1"/>
</dbReference>
<reference evidence="14 15" key="1">
    <citation type="submission" date="2024-09" db="EMBL/GenBank/DDBJ databases">
        <title>Rethinking Asexuality: The Enigmatic Case of Functional Sexual Genes in Lepraria (Stereocaulaceae).</title>
        <authorList>
            <person name="Doellman M."/>
            <person name="Sun Y."/>
            <person name="Barcenas-Pena A."/>
            <person name="Lumbsch H.T."/>
            <person name="Grewe F."/>
        </authorList>
    </citation>
    <scope>NUCLEOTIDE SEQUENCE [LARGE SCALE GENOMIC DNA]</scope>
    <source>
        <strain evidence="14 15">Grewe 0041</strain>
    </source>
</reference>
<feature type="domain" description="Tyrosinase copper-binding" evidence="13">
    <location>
        <begin position="329"/>
        <end position="340"/>
    </location>
</feature>
<evidence type="ECO:0000256" key="5">
    <source>
        <dbReference type="ARBA" id="ARBA00023002"/>
    </source>
</evidence>
<name>A0ABR4BMK5_9LECA</name>
<feature type="signal peptide" evidence="11">
    <location>
        <begin position="1"/>
        <end position="25"/>
    </location>
</feature>
<sequence length="615" mass="67992">MPTSHSSLFILSSICLCVLLGVGESSRTRDARYDAHLHERADTSSFAVTGIPPKGTGPLPKRLEIRQLQQNTTQWNLYLLALNQFVNTDQSTKTSYYQIAGIHGRPFVEWDNVAFAPGRTGGYCMHSSTLFLTWHRPYVALYEQVLYGIVQDIAKSFTGSQQAEYIAAAESFRVPYWDWAAPAPAGQDTLPTSISSVTVEVTTPNSTETIPNPLYQYKFNPLSSIDLPDSPFNTWQDTLRYPTNNNANATSHNNQISSQLDKNQASYSKRYLNLLQAYPTFEKFSNKAWLSNVTNPGGSYDSLESLHDAIHGLVGNGGHMTYNEYSAFDPIFMLHHANIDRLFAIWQTIHPDTYLASSISTTGTATLPPNSTIDTNTPLTPFHNSTTGTFWTSASVRTTTVFGYTYPETAEKNATWSIQYVNRLYGSSVGTPANQTTTSKSKRDGEQQPGVYTEWITNIRVAQNALDSTFTIYIFLGEFSSDPNAWLTEKSVVGSHTVFIPFSSDTQQNADIIVAGTVPLTKELNLNAKGVGYNTTGNVTGVEEYLTGNLHWRVVRLTDNTEVPRETLPSLKVSVVSCPVTEAKSDFNFPSWGECTTHTTITDDKAAGLQRGEPA</sequence>
<dbReference type="InterPro" id="IPR041640">
    <property type="entry name" value="Tyrosinase_C"/>
</dbReference>
<dbReference type="PRINTS" id="PR00092">
    <property type="entry name" value="TYROSINASE"/>
</dbReference>
<evidence type="ECO:0000256" key="10">
    <source>
        <dbReference type="ARBA" id="ARBA00048881"/>
    </source>
</evidence>
<dbReference type="EC" id="1.14.18.1" evidence="3"/>
<evidence type="ECO:0000256" key="11">
    <source>
        <dbReference type="SAM" id="SignalP"/>
    </source>
</evidence>
<comment type="caution">
    <text evidence="14">The sequence shown here is derived from an EMBL/GenBank/DDBJ whole genome shotgun (WGS) entry which is preliminary data.</text>
</comment>
<comment type="catalytic activity">
    <reaction evidence="9">
        <text>2 L-dopa + O2 = 2 L-dopaquinone + 2 H2O</text>
        <dbReference type="Rhea" id="RHEA:34287"/>
        <dbReference type="ChEBI" id="CHEBI:15377"/>
        <dbReference type="ChEBI" id="CHEBI:15379"/>
        <dbReference type="ChEBI" id="CHEBI:57504"/>
        <dbReference type="ChEBI" id="CHEBI:57924"/>
        <dbReference type="EC" id="1.14.18.1"/>
    </reaction>
</comment>
<evidence type="ECO:0000313" key="15">
    <source>
        <dbReference type="Proteomes" id="UP001590951"/>
    </source>
</evidence>
<evidence type="ECO:0000256" key="1">
    <source>
        <dbReference type="ARBA" id="ARBA00001973"/>
    </source>
</evidence>
<evidence type="ECO:0000256" key="8">
    <source>
        <dbReference type="ARBA" id="ARBA00023101"/>
    </source>
</evidence>
<evidence type="ECO:0000256" key="4">
    <source>
        <dbReference type="ARBA" id="ARBA00022723"/>
    </source>
</evidence>
<feature type="chain" id="PRO_5046028025" description="tyrosinase" evidence="11">
    <location>
        <begin position="26"/>
        <end position="615"/>
    </location>
</feature>
<keyword evidence="4" id="KW-0479">Metal-binding</keyword>
<feature type="domain" description="Tyrosinase copper-binding" evidence="12">
    <location>
        <begin position="126"/>
        <end position="143"/>
    </location>
</feature>
<accession>A0ABR4BMK5</accession>
<evidence type="ECO:0000256" key="2">
    <source>
        <dbReference type="ARBA" id="ARBA00009928"/>
    </source>
</evidence>
<keyword evidence="15" id="KW-1185">Reference proteome</keyword>
<evidence type="ECO:0000259" key="12">
    <source>
        <dbReference type="PROSITE" id="PS00497"/>
    </source>
</evidence>
<evidence type="ECO:0000256" key="6">
    <source>
        <dbReference type="ARBA" id="ARBA00023008"/>
    </source>
</evidence>
<dbReference type="InterPro" id="IPR008922">
    <property type="entry name" value="Di-copper_centre_dom_sf"/>
</dbReference>
<dbReference type="PANTHER" id="PTHR11474">
    <property type="entry name" value="TYROSINASE FAMILY MEMBER"/>
    <property type="match status" value="1"/>
</dbReference>